<feature type="compositionally biased region" description="Polar residues" evidence="10">
    <location>
        <begin position="749"/>
        <end position="760"/>
    </location>
</feature>
<proteinExistence type="inferred from homology"/>
<dbReference type="PROSITE" id="PS50004">
    <property type="entry name" value="C2"/>
    <property type="match status" value="1"/>
</dbReference>
<comment type="subcellular location">
    <subcellularLocation>
        <location evidence="2">Cell membrane</location>
    </subcellularLocation>
    <subcellularLocation>
        <location evidence="1">Nucleus</location>
    </subcellularLocation>
</comment>
<evidence type="ECO:0000259" key="11">
    <source>
        <dbReference type="PROSITE" id="PS50004"/>
    </source>
</evidence>
<dbReference type="InterPro" id="IPR035892">
    <property type="entry name" value="C2_domain_sf"/>
</dbReference>
<dbReference type="PANTHER" id="PTHR45933:SF5">
    <property type="entry name" value="PROTEIN C2-DOMAIN ABA-RELATED 4"/>
    <property type="match status" value="1"/>
</dbReference>
<evidence type="ECO:0000256" key="4">
    <source>
        <dbReference type="ARBA" id="ARBA00022682"/>
    </source>
</evidence>
<evidence type="ECO:0000256" key="7">
    <source>
        <dbReference type="ARBA" id="ARBA00023136"/>
    </source>
</evidence>
<comment type="caution">
    <text evidence="12">The sequence shown here is derived from an EMBL/GenBank/DDBJ whole genome shotgun (WGS) entry which is preliminary data.</text>
</comment>
<organism evidence="12 13">
    <name type="scientific">Entamoeba nuttalli</name>
    <dbReference type="NCBI Taxonomy" id="412467"/>
    <lineage>
        <taxon>Eukaryota</taxon>
        <taxon>Amoebozoa</taxon>
        <taxon>Evosea</taxon>
        <taxon>Archamoebae</taxon>
        <taxon>Mastigamoebida</taxon>
        <taxon>Entamoebidae</taxon>
        <taxon>Entamoeba</taxon>
    </lineage>
</organism>
<evidence type="ECO:0000256" key="10">
    <source>
        <dbReference type="SAM" id="MobiDB-lite"/>
    </source>
</evidence>
<keyword evidence="7" id="KW-0472">Membrane</keyword>
<dbReference type="InterPro" id="IPR000008">
    <property type="entry name" value="C2_dom"/>
</dbReference>
<dbReference type="SMART" id="SM00239">
    <property type="entry name" value="C2"/>
    <property type="match status" value="1"/>
</dbReference>
<comment type="similarity">
    <text evidence="9">Belongs to the plant CAR protein family.</text>
</comment>
<name>A0ABQ0DZC8_9EUKA</name>
<evidence type="ECO:0000256" key="9">
    <source>
        <dbReference type="ARBA" id="ARBA00024037"/>
    </source>
</evidence>
<evidence type="ECO:0000256" key="1">
    <source>
        <dbReference type="ARBA" id="ARBA00004123"/>
    </source>
</evidence>
<evidence type="ECO:0000256" key="5">
    <source>
        <dbReference type="ARBA" id="ARBA00022723"/>
    </source>
</evidence>
<dbReference type="Gene3D" id="2.60.40.150">
    <property type="entry name" value="C2 domain"/>
    <property type="match status" value="1"/>
</dbReference>
<protein>
    <recommendedName>
        <fullName evidence="11">C2 domain-containing protein</fullName>
    </recommendedName>
</protein>
<evidence type="ECO:0000256" key="6">
    <source>
        <dbReference type="ARBA" id="ARBA00022837"/>
    </source>
</evidence>
<feature type="compositionally biased region" description="Polar residues" evidence="10">
    <location>
        <begin position="589"/>
        <end position="623"/>
    </location>
</feature>
<gene>
    <name evidence="12" type="ORF">ENUP19_0380G0048</name>
</gene>
<sequence length="810" mass="91156">MQIELNIFCAKNVEIGDVYTSDPYVVFTSEGKKLKTQIIDCTLDPIWNKKFDVKYNIGEVVVFEVFDHDTVGSDDPLGKAEWKVPAMNNGETTYHILKIDVKGYLYIIAKCISGGCQITRQMIDPNAKMLLELKFNKLYGLLDSFYKISKKVSSKGYQFTVSVKSNSTDIQTLVPITPSGKTDCTNTLLNQILYVETTVGDQIQFEVFAKPSRDKSYSLGTTTFEVPDLFETESIEYLAPILPSGVIDVNITCLRSIYWNLNNSLIPKNVSYQGKYLLTILSASDLSLMSQKKFYPYCSFTLNDSVYSTYYLDCPKETVIFNQSYLITYQEGAFCDLEILNKNPALFSREGAIVGKGKFKLSNVEIKSTLNISLDDGGRVSILLQRLRSINPDYYNIPVGIEQIPLQPCINTPPPQYIEQPVGNVPIQSESDGFEIPSIEGISLEVEDPSNPSKPKKNVYLETPKSKYQLNYKCGYIPLTHQQGYVVGMEPMKYKDFAGLQPSPQQLAQLKAQQESNNQNISNFPGQMPLSTGQQLPPQIPSQPLPQEIGYNPLPSTGPLRTCQMINNQQPPPSGIDQTVPPVPKRNYEQQQIPQNFESAQPPFSSQIPYQVSQQTNETYSQPPQLPVRNQPPQLPPRSQQQPNYGANPQMQPPQLPPRSQPNTQIPPQLPPRSQQQPNYGANPQMQPPQLPPRGQQNSQIPPQLPPRSQQQPNYGANPQMQPPQLPPRSQPNTQIPPQLPPRSQQQPNYGVNPQMQQPQYIPPNGYIPNQPGYTPYQQVPRGQYNNPMNPPPQQYGYAPQQGMNQPYYH</sequence>
<keyword evidence="6" id="KW-0106">Calcium</keyword>
<evidence type="ECO:0000256" key="8">
    <source>
        <dbReference type="ARBA" id="ARBA00023242"/>
    </source>
</evidence>
<keyword evidence="3" id="KW-1003">Cell membrane</keyword>
<dbReference type="Proteomes" id="UP001628156">
    <property type="component" value="Unassembled WGS sequence"/>
</dbReference>
<feature type="compositionally biased region" description="Polar residues" evidence="10">
    <location>
        <begin position="513"/>
        <end position="533"/>
    </location>
</feature>
<dbReference type="SUPFAM" id="SSF49562">
    <property type="entry name" value="C2 domain (Calcium/lipid-binding domain, CaLB)"/>
    <property type="match status" value="1"/>
</dbReference>
<dbReference type="Pfam" id="PF00168">
    <property type="entry name" value="C2"/>
    <property type="match status" value="1"/>
</dbReference>
<keyword evidence="5" id="KW-0479">Metal-binding</keyword>
<keyword evidence="8" id="KW-0539">Nucleus</keyword>
<feature type="domain" description="C2" evidence="11">
    <location>
        <begin position="1"/>
        <end position="97"/>
    </location>
</feature>
<evidence type="ECO:0000313" key="13">
    <source>
        <dbReference type="Proteomes" id="UP001628156"/>
    </source>
</evidence>
<dbReference type="CDD" id="cd00030">
    <property type="entry name" value="C2"/>
    <property type="match status" value="1"/>
</dbReference>
<dbReference type="EMBL" id="BAAFRS010000380">
    <property type="protein sequence ID" value="GAB1228220.1"/>
    <property type="molecule type" value="Genomic_DNA"/>
</dbReference>
<evidence type="ECO:0000313" key="12">
    <source>
        <dbReference type="EMBL" id="GAB1228220.1"/>
    </source>
</evidence>
<keyword evidence="4" id="KW-0938">Abscisic acid signaling pathway</keyword>
<feature type="compositionally biased region" description="Pro residues" evidence="10">
    <location>
        <begin position="651"/>
        <end position="660"/>
    </location>
</feature>
<feature type="compositionally biased region" description="Pro residues" evidence="10">
    <location>
        <begin position="721"/>
        <end position="730"/>
    </location>
</feature>
<reference evidence="12 13" key="1">
    <citation type="journal article" date="2019" name="PLoS Negl. Trop. Dis.">
        <title>Whole genome sequencing of Entamoeba nuttalli reveals mammalian host-related molecular signatures and a novel octapeptide-repeat surface protein.</title>
        <authorList>
            <person name="Tanaka M."/>
            <person name="Makiuchi T."/>
            <person name="Komiyama T."/>
            <person name="Shiina T."/>
            <person name="Osaki K."/>
            <person name="Tachibana H."/>
        </authorList>
    </citation>
    <scope>NUCLEOTIDE SEQUENCE [LARGE SCALE GENOMIC DNA]</scope>
    <source>
        <strain evidence="12 13">P19-061405</strain>
    </source>
</reference>
<dbReference type="InterPro" id="IPR044562">
    <property type="entry name" value="CAR1-11"/>
</dbReference>
<dbReference type="PANTHER" id="PTHR45933">
    <property type="entry name" value="PROTEIN C2-DOMAIN ABA-RELATED 4"/>
    <property type="match status" value="1"/>
</dbReference>
<evidence type="ECO:0000256" key="2">
    <source>
        <dbReference type="ARBA" id="ARBA00004236"/>
    </source>
</evidence>
<feature type="region of interest" description="Disordered" evidence="10">
    <location>
        <begin position="513"/>
        <end position="810"/>
    </location>
</feature>
<keyword evidence="13" id="KW-1185">Reference proteome</keyword>
<accession>A0ABQ0DZC8</accession>
<evidence type="ECO:0000256" key="3">
    <source>
        <dbReference type="ARBA" id="ARBA00022475"/>
    </source>
</evidence>